<protein>
    <submittedName>
        <fullName evidence="1">Uncharacterized protein</fullName>
    </submittedName>
</protein>
<reference evidence="1" key="2">
    <citation type="journal article" date="2015" name="Data Brief">
        <title>Shoot transcriptome of the giant reed, Arundo donax.</title>
        <authorList>
            <person name="Barrero R.A."/>
            <person name="Guerrero F.D."/>
            <person name="Moolhuijzen P."/>
            <person name="Goolsby J.A."/>
            <person name="Tidwell J."/>
            <person name="Bellgard S.E."/>
            <person name="Bellgard M.I."/>
        </authorList>
    </citation>
    <scope>NUCLEOTIDE SEQUENCE</scope>
    <source>
        <tissue evidence="1">Shoot tissue taken approximately 20 cm above the soil surface</tissue>
    </source>
</reference>
<evidence type="ECO:0000313" key="1">
    <source>
        <dbReference type="EMBL" id="JAD58224.1"/>
    </source>
</evidence>
<dbReference type="AlphaFoldDB" id="A0A0A9B2K9"/>
<dbReference type="EMBL" id="GBRH01239671">
    <property type="protein sequence ID" value="JAD58224.1"/>
    <property type="molecule type" value="Transcribed_RNA"/>
</dbReference>
<accession>A0A0A9B2K9</accession>
<reference evidence="1" key="1">
    <citation type="submission" date="2014-09" db="EMBL/GenBank/DDBJ databases">
        <authorList>
            <person name="Magalhaes I.L.F."/>
            <person name="Oliveira U."/>
            <person name="Santos F.R."/>
            <person name="Vidigal T.H.D.A."/>
            <person name="Brescovit A.D."/>
            <person name="Santos A.J."/>
        </authorList>
    </citation>
    <scope>NUCLEOTIDE SEQUENCE</scope>
    <source>
        <tissue evidence="1">Shoot tissue taken approximately 20 cm above the soil surface</tissue>
    </source>
</reference>
<proteinExistence type="predicted"/>
<name>A0A0A9B2K9_ARUDO</name>
<sequence>MICQMLRMCRQRAIREVTERSWRKLSSLFAGFCGWGIRFW</sequence>
<organism evidence="1">
    <name type="scientific">Arundo donax</name>
    <name type="common">Giant reed</name>
    <name type="synonym">Donax arundinaceus</name>
    <dbReference type="NCBI Taxonomy" id="35708"/>
    <lineage>
        <taxon>Eukaryota</taxon>
        <taxon>Viridiplantae</taxon>
        <taxon>Streptophyta</taxon>
        <taxon>Embryophyta</taxon>
        <taxon>Tracheophyta</taxon>
        <taxon>Spermatophyta</taxon>
        <taxon>Magnoliopsida</taxon>
        <taxon>Liliopsida</taxon>
        <taxon>Poales</taxon>
        <taxon>Poaceae</taxon>
        <taxon>PACMAD clade</taxon>
        <taxon>Arundinoideae</taxon>
        <taxon>Arundineae</taxon>
        <taxon>Arundo</taxon>
    </lineage>
</organism>